<sequence length="50" mass="5619">MLLVITLSKEVPDKAEAEFLTGLVAERLNDYPEVRIDAKTFDTIQTPEPT</sequence>
<gene>
    <name evidence="1" type="ORF">LCGC14_1113850</name>
</gene>
<accession>A0A0F9MTY4</accession>
<protein>
    <submittedName>
        <fullName evidence="1">Uncharacterized protein</fullName>
    </submittedName>
</protein>
<comment type="caution">
    <text evidence="1">The sequence shown here is derived from an EMBL/GenBank/DDBJ whole genome shotgun (WGS) entry which is preliminary data.</text>
</comment>
<organism evidence="1">
    <name type="scientific">marine sediment metagenome</name>
    <dbReference type="NCBI Taxonomy" id="412755"/>
    <lineage>
        <taxon>unclassified sequences</taxon>
        <taxon>metagenomes</taxon>
        <taxon>ecological metagenomes</taxon>
    </lineage>
</organism>
<dbReference type="EMBL" id="LAZR01005104">
    <property type="protein sequence ID" value="KKN02817.1"/>
    <property type="molecule type" value="Genomic_DNA"/>
</dbReference>
<proteinExistence type="predicted"/>
<name>A0A0F9MTY4_9ZZZZ</name>
<reference evidence="1" key="1">
    <citation type="journal article" date="2015" name="Nature">
        <title>Complex archaea that bridge the gap between prokaryotes and eukaryotes.</title>
        <authorList>
            <person name="Spang A."/>
            <person name="Saw J.H."/>
            <person name="Jorgensen S.L."/>
            <person name="Zaremba-Niedzwiedzka K."/>
            <person name="Martijn J."/>
            <person name="Lind A.E."/>
            <person name="van Eijk R."/>
            <person name="Schleper C."/>
            <person name="Guy L."/>
            <person name="Ettema T.J."/>
        </authorList>
    </citation>
    <scope>NUCLEOTIDE SEQUENCE</scope>
</reference>
<dbReference type="AlphaFoldDB" id="A0A0F9MTY4"/>
<evidence type="ECO:0000313" key="1">
    <source>
        <dbReference type="EMBL" id="KKN02817.1"/>
    </source>
</evidence>